<keyword evidence="2" id="KW-0963">Cytoplasm</keyword>
<evidence type="ECO:0008006" key="8">
    <source>
        <dbReference type="Google" id="ProtNLM"/>
    </source>
</evidence>
<dbReference type="Proteomes" id="UP000017836">
    <property type="component" value="Unassembled WGS sequence"/>
</dbReference>
<keyword evidence="4" id="KW-0255">Endonuclease</keyword>
<name>W1PXB4_AMBTC</name>
<dbReference type="PANTHER" id="PTHR28511">
    <property type="entry name" value="ENDONUCLEASE V"/>
    <property type="match status" value="1"/>
</dbReference>
<dbReference type="OrthoDB" id="20018at2759"/>
<dbReference type="AlphaFoldDB" id="W1PXB4"/>
<dbReference type="KEGG" id="atr:18440812"/>
<dbReference type="GO" id="GO:0006281">
    <property type="term" value="P:DNA repair"/>
    <property type="evidence" value="ECO:0007669"/>
    <property type="project" value="InterPro"/>
</dbReference>
<reference evidence="7" key="1">
    <citation type="journal article" date="2013" name="Science">
        <title>The Amborella genome and the evolution of flowering plants.</title>
        <authorList>
            <consortium name="Amborella Genome Project"/>
        </authorList>
    </citation>
    <scope>NUCLEOTIDE SEQUENCE [LARGE SCALE GENOMIC DNA]</scope>
</reference>
<comment type="subcellular location">
    <subcellularLocation>
        <location evidence="1">Cytoplasm</location>
    </subcellularLocation>
</comment>
<keyword evidence="3" id="KW-0540">Nuclease</keyword>
<evidence type="ECO:0000256" key="1">
    <source>
        <dbReference type="ARBA" id="ARBA00004496"/>
    </source>
</evidence>
<dbReference type="InterPro" id="IPR007581">
    <property type="entry name" value="Endonuclease-V"/>
</dbReference>
<proteinExistence type="inferred from homology"/>
<evidence type="ECO:0000313" key="7">
    <source>
        <dbReference type="Proteomes" id="UP000017836"/>
    </source>
</evidence>
<evidence type="ECO:0000256" key="5">
    <source>
        <dbReference type="ARBA" id="ARBA00022801"/>
    </source>
</evidence>
<dbReference type="EMBL" id="KI392614">
    <property type="protein sequence ID" value="ERN12594.1"/>
    <property type="molecule type" value="Genomic_DNA"/>
</dbReference>
<sequence>MDEAMSKPEFILSSNPDDWVEVQNLLKRKVILEDNFMWSISASESSLKGTSESHRLRFIGGVDISFCKDDPSIACGAIVIVDIASMEVVYDDYNLTQLQIPYVPGFLAFREGPVLLELLEKMKLHTKLYYPQLLMVDGNGLLHPRGFGLASHLGVMADLPTIGVGKNLHHVDGLTQSGVKKLLEGNTKSDGDVITLTGNSGFTWGVAMRSSEDSIKPIFISIGHRISLETATKVVKMCCKYRIPEPIRQADIRSRAYLLRNARSLKIAYEASSSRPACNRE</sequence>
<keyword evidence="7" id="KW-1185">Reference proteome</keyword>
<dbReference type="CDD" id="cd06559">
    <property type="entry name" value="Endonuclease_V"/>
    <property type="match status" value="1"/>
</dbReference>
<dbReference type="HAMAP" id="MF_00801">
    <property type="entry name" value="Endonuclease_5"/>
    <property type="match status" value="1"/>
</dbReference>
<evidence type="ECO:0000256" key="2">
    <source>
        <dbReference type="ARBA" id="ARBA00022490"/>
    </source>
</evidence>
<dbReference type="PANTHER" id="PTHR28511:SF1">
    <property type="entry name" value="ENDONUCLEASE V"/>
    <property type="match status" value="1"/>
</dbReference>
<gene>
    <name evidence="6" type="ORF">AMTR_s00025p00220480</name>
</gene>
<keyword evidence="5" id="KW-0378">Hydrolase</keyword>
<evidence type="ECO:0000256" key="3">
    <source>
        <dbReference type="ARBA" id="ARBA00022722"/>
    </source>
</evidence>
<dbReference type="Pfam" id="PF04493">
    <property type="entry name" value="Endonuclease_5"/>
    <property type="match status" value="1"/>
</dbReference>
<dbReference type="GO" id="GO:0016891">
    <property type="term" value="F:RNA endonuclease activity producing 5'-phosphomonoesters, hydrolytic mechanism"/>
    <property type="evidence" value="ECO:0000318"/>
    <property type="project" value="GO_Central"/>
</dbReference>
<evidence type="ECO:0000313" key="6">
    <source>
        <dbReference type="EMBL" id="ERN12594.1"/>
    </source>
</evidence>
<organism evidence="6 7">
    <name type="scientific">Amborella trichopoda</name>
    <dbReference type="NCBI Taxonomy" id="13333"/>
    <lineage>
        <taxon>Eukaryota</taxon>
        <taxon>Viridiplantae</taxon>
        <taxon>Streptophyta</taxon>
        <taxon>Embryophyta</taxon>
        <taxon>Tracheophyta</taxon>
        <taxon>Spermatophyta</taxon>
        <taxon>Magnoliopsida</taxon>
        <taxon>Amborellales</taxon>
        <taxon>Amborellaceae</taxon>
        <taxon>Amborella</taxon>
    </lineage>
</organism>
<dbReference type="GO" id="GO:0005737">
    <property type="term" value="C:cytoplasm"/>
    <property type="evidence" value="ECO:0000318"/>
    <property type="project" value="GO_Central"/>
</dbReference>
<dbReference type="GO" id="GO:0005730">
    <property type="term" value="C:nucleolus"/>
    <property type="evidence" value="ECO:0000318"/>
    <property type="project" value="GO_Central"/>
</dbReference>
<dbReference type="Gramene" id="ERN12594">
    <property type="protein sequence ID" value="ERN12594"/>
    <property type="gene ID" value="AMTR_s00025p00220480"/>
</dbReference>
<dbReference type="FunFam" id="3.30.2170.10:FF:000005">
    <property type="entry name" value="Predicted protein"/>
    <property type="match status" value="1"/>
</dbReference>
<evidence type="ECO:0000256" key="4">
    <source>
        <dbReference type="ARBA" id="ARBA00022759"/>
    </source>
</evidence>
<dbReference type="STRING" id="13333.W1PXB4"/>
<dbReference type="Gene3D" id="3.30.2170.10">
    <property type="entry name" value="archaeoglobus fulgidus dsm 4304 superfamily"/>
    <property type="match status" value="1"/>
</dbReference>
<accession>W1PXB4</accession>
<protein>
    <recommendedName>
        <fullName evidence="8">Endonuclease V</fullName>
    </recommendedName>
</protein>
<dbReference type="OMA" id="NACAHTL"/>
<dbReference type="HOGENOM" id="CLU_047631_0_2_1"/>
<dbReference type="GO" id="GO:0003727">
    <property type="term" value="F:single-stranded RNA binding"/>
    <property type="evidence" value="ECO:0000318"/>
    <property type="project" value="GO_Central"/>
</dbReference>
<dbReference type="eggNOG" id="KOG4417">
    <property type="taxonomic scope" value="Eukaryota"/>
</dbReference>